<dbReference type="AlphaFoldDB" id="A0A511RHT2"/>
<evidence type="ECO:0000313" key="2">
    <source>
        <dbReference type="EMBL" id="GEM89211.1"/>
    </source>
</evidence>
<dbReference type="OrthoDB" id="34399at2"/>
<keyword evidence="1" id="KW-0732">Signal</keyword>
<name>A0A511RHT2_9DEIN</name>
<dbReference type="Proteomes" id="UP000321827">
    <property type="component" value="Unassembled WGS sequence"/>
</dbReference>
<dbReference type="EMBL" id="BJXN01000003">
    <property type="protein sequence ID" value="GEM89211.1"/>
    <property type="molecule type" value="Genomic_DNA"/>
</dbReference>
<accession>A0A511RHT2</accession>
<dbReference type="RefSeq" id="WP_147145768.1">
    <property type="nucleotide sequence ID" value="NZ_BJXN01000003.1"/>
</dbReference>
<proteinExistence type="predicted"/>
<protein>
    <submittedName>
        <fullName evidence="2">Uncharacterized protein</fullName>
    </submittedName>
</protein>
<organism evidence="2 3">
    <name type="scientific">Oceanithermus desulfurans NBRC 100063</name>
    <dbReference type="NCBI Taxonomy" id="1227550"/>
    <lineage>
        <taxon>Bacteria</taxon>
        <taxon>Thermotogati</taxon>
        <taxon>Deinococcota</taxon>
        <taxon>Deinococci</taxon>
        <taxon>Thermales</taxon>
        <taxon>Thermaceae</taxon>
        <taxon>Oceanithermus</taxon>
    </lineage>
</organism>
<feature type="chain" id="PRO_5021720399" evidence="1">
    <location>
        <begin position="22"/>
        <end position="223"/>
    </location>
</feature>
<sequence length="223" mass="22199">MKNAIKLLVLAGALLSVGALAQGAQNWNFNFPAFAYVYTNTSSVDFDFTATSTGTVVYAGAKGQASKANLQSCIGGLVTSSLSVTAQSSAPASPSALGTCEFGPTSVSTSGYTVNWNGLGSADGSLLVVTNASTYSVSVVADSVPSGVTYKVAPDFGDASGITFTSIPTGTATGLATQADGLYTQYAGVYAIPLTFAADVDPTASAATTSAVTTVVTYTASAP</sequence>
<comment type="caution">
    <text evidence="2">The sequence shown here is derived from an EMBL/GenBank/DDBJ whole genome shotgun (WGS) entry which is preliminary data.</text>
</comment>
<reference evidence="2 3" key="1">
    <citation type="submission" date="2019-07" db="EMBL/GenBank/DDBJ databases">
        <title>Whole genome shotgun sequence of Oceanithermus desulfurans NBRC 100063.</title>
        <authorList>
            <person name="Hosoyama A."/>
            <person name="Uohara A."/>
            <person name="Ohji S."/>
            <person name="Ichikawa N."/>
        </authorList>
    </citation>
    <scope>NUCLEOTIDE SEQUENCE [LARGE SCALE GENOMIC DNA]</scope>
    <source>
        <strain evidence="2 3">NBRC 100063</strain>
    </source>
</reference>
<gene>
    <name evidence="2" type="ORF">ODE01S_06450</name>
</gene>
<evidence type="ECO:0000313" key="3">
    <source>
        <dbReference type="Proteomes" id="UP000321827"/>
    </source>
</evidence>
<feature type="signal peptide" evidence="1">
    <location>
        <begin position="1"/>
        <end position="21"/>
    </location>
</feature>
<evidence type="ECO:0000256" key="1">
    <source>
        <dbReference type="SAM" id="SignalP"/>
    </source>
</evidence>